<dbReference type="Proteomes" id="UP001230220">
    <property type="component" value="Unassembled WGS sequence"/>
</dbReference>
<evidence type="ECO:0000259" key="2">
    <source>
        <dbReference type="Pfam" id="PF07364"/>
    </source>
</evidence>
<keyword evidence="4" id="KW-1185">Reference proteome</keyword>
<dbReference type="InterPro" id="IPR010799">
    <property type="entry name" value="MlrC_C"/>
</dbReference>
<proteinExistence type="predicted"/>
<feature type="domain" description="Microcystin LR degradation protein MlrC N-terminal" evidence="2">
    <location>
        <begin position="2"/>
        <end position="284"/>
    </location>
</feature>
<evidence type="ECO:0000313" key="3">
    <source>
        <dbReference type="EMBL" id="MDQ0362287.1"/>
    </source>
</evidence>
<dbReference type="EMBL" id="JAUSUR010000006">
    <property type="protein sequence ID" value="MDQ0362287.1"/>
    <property type="molecule type" value="Genomic_DNA"/>
</dbReference>
<accession>A0ABU0E5X8</accession>
<protein>
    <submittedName>
        <fullName evidence="3">Microcystin degradation protein MlrC</fullName>
    </submittedName>
</protein>
<evidence type="ECO:0000313" key="4">
    <source>
        <dbReference type="Proteomes" id="UP001230220"/>
    </source>
</evidence>
<sequence>MKVLVGEFVTESNANIPNLCEIKDYDISFGDECIKKMRIKETFNHNEIELIPSIYANAGASGVVDKKSFNYIESYLIKEIKKHIHEIDGIFLMLHGASEVEEIGSGDHHILKEVRKLVGPYMPIAVVCDPHGNLEETYVRSTQVIRSYRESPHIDADETMNIVAQMLCDILKNRRPVHSLYRKLPLILGGEQSVSADEPVYSINQYLNEIEKDERIMSASWHVGYLRHDCDVAGCGVVVVPTDDKYVEYATKKLDELYDYVWNKRHEFHYTGTTMKPLEALNYAYEFNEKPFFITDSGDNVTSGATGWNTYLLSEVLKHKGSDKSVLFASINDDKTYGELELKPVGSEVTTAIGVGYDELSKAIEVTVRIKSKGDLYGFMMHDPQSIFGQCVVVNIVGTTIDVVIANSNWALCEINQFDKIGIDLNDYDIVVVKQGYIFPELKAIAKESVMALTDGATPQDTASIKFKRIKRPMYPIDKI</sequence>
<dbReference type="Pfam" id="PF07364">
    <property type="entry name" value="DUF1485"/>
    <property type="match status" value="1"/>
</dbReference>
<dbReference type="Pfam" id="PF07171">
    <property type="entry name" value="MlrC_C"/>
    <property type="match status" value="1"/>
</dbReference>
<dbReference type="InterPro" id="IPR015995">
    <property type="entry name" value="MlrC_N"/>
</dbReference>
<gene>
    <name evidence="3" type="ORF">J2S15_003041</name>
</gene>
<feature type="domain" description="Microcystin LR degradation protein MlrC C-terminal" evidence="1">
    <location>
        <begin position="294"/>
        <end position="469"/>
    </location>
</feature>
<name>A0ABU0E5X8_9FIRM</name>
<organism evidence="3 4">
    <name type="scientific">Breznakia pachnodae</name>
    <dbReference type="NCBI Taxonomy" id="265178"/>
    <lineage>
        <taxon>Bacteria</taxon>
        <taxon>Bacillati</taxon>
        <taxon>Bacillota</taxon>
        <taxon>Erysipelotrichia</taxon>
        <taxon>Erysipelotrichales</taxon>
        <taxon>Erysipelotrichaceae</taxon>
        <taxon>Breznakia</taxon>
    </lineage>
</organism>
<reference evidence="3 4" key="1">
    <citation type="submission" date="2023-07" db="EMBL/GenBank/DDBJ databases">
        <title>Genomic Encyclopedia of Type Strains, Phase IV (KMG-IV): sequencing the most valuable type-strain genomes for metagenomic binning, comparative biology and taxonomic classification.</title>
        <authorList>
            <person name="Goeker M."/>
        </authorList>
    </citation>
    <scope>NUCLEOTIDE SEQUENCE [LARGE SCALE GENOMIC DNA]</scope>
    <source>
        <strain evidence="3 4">DSM 16784</strain>
    </source>
</reference>
<evidence type="ECO:0000259" key="1">
    <source>
        <dbReference type="Pfam" id="PF07171"/>
    </source>
</evidence>
<dbReference type="RefSeq" id="WP_307409764.1">
    <property type="nucleotide sequence ID" value="NZ_JAUSUR010000006.1"/>
</dbReference>
<comment type="caution">
    <text evidence="3">The sequence shown here is derived from an EMBL/GenBank/DDBJ whole genome shotgun (WGS) entry which is preliminary data.</text>
</comment>